<dbReference type="EMBL" id="CAJPIZ010056502">
    <property type="protein sequence ID" value="CAG2123314.1"/>
    <property type="molecule type" value="Genomic_DNA"/>
</dbReference>
<feature type="non-terminal residue" evidence="1">
    <location>
        <position position="44"/>
    </location>
</feature>
<keyword evidence="2" id="KW-1185">Reference proteome</keyword>
<evidence type="ECO:0000313" key="2">
    <source>
        <dbReference type="Proteomes" id="UP000759131"/>
    </source>
</evidence>
<organism evidence="1">
    <name type="scientific">Medioppia subpectinata</name>
    <dbReference type="NCBI Taxonomy" id="1979941"/>
    <lineage>
        <taxon>Eukaryota</taxon>
        <taxon>Metazoa</taxon>
        <taxon>Ecdysozoa</taxon>
        <taxon>Arthropoda</taxon>
        <taxon>Chelicerata</taxon>
        <taxon>Arachnida</taxon>
        <taxon>Acari</taxon>
        <taxon>Acariformes</taxon>
        <taxon>Sarcoptiformes</taxon>
        <taxon>Oribatida</taxon>
        <taxon>Brachypylina</taxon>
        <taxon>Oppioidea</taxon>
        <taxon>Oppiidae</taxon>
        <taxon>Medioppia</taxon>
    </lineage>
</organism>
<dbReference type="AlphaFoldDB" id="A0A7R9QM68"/>
<proteinExistence type="predicted"/>
<name>A0A7R9QM68_9ACAR</name>
<reference evidence="1" key="1">
    <citation type="submission" date="2020-11" db="EMBL/GenBank/DDBJ databases">
        <authorList>
            <person name="Tran Van P."/>
        </authorList>
    </citation>
    <scope>NUCLEOTIDE SEQUENCE</scope>
</reference>
<accession>A0A7R9QM68</accession>
<sequence length="44" mass="4922">MVGCVTKNASLTLTIHFLSKLVAIEDTKRFVSGLMNWSSQLRPK</sequence>
<gene>
    <name evidence="1" type="ORF">OSB1V03_LOCUS23259</name>
</gene>
<dbReference type="Proteomes" id="UP000759131">
    <property type="component" value="Unassembled WGS sequence"/>
</dbReference>
<protein>
    <submittedName>
        <fullName evidence="1">Uncharacterized protein</fullName>
    </submittedName>
</protein>
<evidence type="ECO:0000313" key="1">
    <source>
        <dbReference type="EMBL" id="CAD7651239.1"/>
    </source>
</evidence>
<dbReference type="OrthoDB" id="75419at2759"/>
<dbReference type="EMBL" id="OC911077">
    <property type="protein sequence ID" value="CAD7651239.1"/>
    <property type="molecule type" value="Genomic_DNA"/>
</dbReference>